<sequence length="614" mass="69540">MTTTVQRLSELNFASLSPAGGLFPSPITWEDQTFYFLMLDRFSDGRENGYKDNEGNLVRSGTTPPYSPAGAENAVKTEADAARWREAGVKYVGGTLKGLESKIGYLKRLGVTSLWISPIFKQVRFRETYHGYGIQNFLEVEPHFGSREDLREVVRIAHANGIYVILDIILNHAGNVFSYSGERNPPWTGNTYSVDGFNDRQGNPTIPFVKANPQNLPDYEGAIFPAEFQDPNAFTRKGYIKNWDYNPEFREGDFFDLKDIHHGYGAADDYQVSDALRHLCEAYKYWIAYADIDGFRIDTVKHMDIGATRYFVSVMREFSQSIGKENFFLLGEITGGRKRAYETLELTGLSAALGIDDIPDKLEYLVKGYRNPNDYFSLFRNSELVNKGSHLWFRNKVVTSFDDHDQVRKGNQKARFCADAHASKVVLNVLALNALTLGIPCIYYGSEQCFDGRGGSDRYIRESMFGGEFGAFRTRGLHFFDEDNRVYQELAKVLEIRQKNIVLRRGRQYLRPISAPDDGVRFSLPEMVNGQLRSVVSWSRIFNGQEVLLAINTDYDQPKTAWVTLDNELHQTRDVLKCIYSTDVAQVGQMITVAARNGKAVLITVPAAGFVIFE</sequence>
<dbReference type="InterPro" id="IPR006047">
    <property type="entry name" value="GH13_cat_dom"/>
</dbReference>
<dbReference type="EMBL" id="MVGR01000004">
    <property type="protein sequence ID" value="OPF17375.1"/>
    <property type="molecule type" value="Genomic_DNA"/>
</dbReference>
<comment type="caution">
    <text evidence="3">The sequence shown here is derived from an EMBL/GenBank/DDBJ whole genome shotgun (WGS) entry which is preliminary data.</text>
</comment>
<dbReference type="Pfam" id="PF00128">
    <property type="entry name" value="Alpha-amylase"/>
    <property type="match status" value="1"/>
</dbReference>
<name>A0A1V4BT33_MICAE</name>
<evidence type="ECO:0000313" key="4">
    <source>
        <dbReference type="Proteomes" id="UP000189835"/>
    </source>
</evidence>
<dbReference type="PANTHER" id="PTHR10357">
    <property type="entry name" value="ALPHA-AMYLASE FAMILY MEMBER"/>
    <property type="match status" value="1"/>
</dbReference>
<reference evidence="3 4" key="1">
    <citation type="submission" date="2017-02" db="EMBL/GenBank/DDBJ databases">
        <title>Genome sequence of Microcystis aeruginosa KW.</title>
        <authorList>
            <person name="Oh H.-M."/>
            <person name="Ahn C.-Y."/>
            <person name="Jeong H."/>
            <person name="Srivastava A."/>
            <person name="Lee H.-G."/>
            <person name="Kang S.-R."/>
        </authorList>
    </citation>
    <scope>NUCLEOTIDE SEQUENCE [LARGE SCALE GENOMIC DNA]</scope>
    <source>
        <strain evidence="3 4">KW</strain>
    </source>
</reference>
<dbReference type="Proteomes" id="UP000189835">
    <property type="component" value="Unassembled WGS sequence"/>
</dbReference>
<gene>
    <name evidence="3" type="ORF">B1L04_15285</name>
</gene>
<evidence type="ECO:0000259" key="2">
    <source>
        <dbReference type="SMART" id="SM00642"/>
    </source>
</evidence>
<evidence type="ECO:0000313" key="3">
    <source>
        <dbReference type="EMBL" id="OPF17375.1"/>
    </source>
</evidence>
<accession>A0A1V4BT33</accession>
<protein>
    <submittedName>
        <fullName evidence="3">Alpha-amylase</fullName>
    </submittedName>
</protein>
<dbReference type="Gene3D" id="3.20.20.80">
    <property type="entry name" value="Glycosidases"/>
    <property type="match status" value="1"/>
</dbReference>
<dbReference type="PANTHER" id="PTHR10357:SF209">
    <property type="entry name" value="PERIPLASMIC ALPHA-AMYLASE"/>
    <property type="match status" value="1"/>
</dbReference>
<dbReference type="RefSeq" id="WP_079208500.1">
    <property type="nucleotide sequence ID" value="NZ_MVGR01000004.1"/>
</dbReference>
<feature type="region of interest" description="Disordered" evidence="1">
    <location>
        <begin position="50"/>
        <end position="72"/>
    </location>
</feature>
<organism evidence="3 4">
    <name type="scientific">Microcystis aeruginosa KW</name>
    <dbReference type="NCBI Taxonomy" id="1960155"/>
    <lineage>
        <taxon>Bacteria</taxon>
        <taxon>Bacillati</taxon>
        <taxon>Cyanobacteriota</taxon>
        <taxon>Cyanophyceae</taxon>
        <taxon>Oscillatoriophycideae</taxon>
        <taxon>Chroococcales</taxon>
        <taxon>Microcystaceae</taxon>
        <taxon>Microcystis</taxon>
    </lineage>
</organism>
<dbReference type="AlphaFoldDB" id="A0A1V4BT33"/>
<evidence type="ECO:0000256" key="1">
    <source>
        <dbReference type="SAM" id="MobiDB-lite"/>
    </source>
</evidence>
<dbReference type="CDD" id="cd11352">
    <property type="entry name" value="AmyAc_5"/>
    <property type="match status" value="1"/>
</dbReference>
<dbReference type="InterPro" id="IPR017853">
    <property type="entry name" value="GH"/>
</dbReference>
<proteinExistence type="predicted"/>
<feature type="domain" description="Glycosyl hydrolase family 13 catalytic" evidence="2">
    <location>
        <begin position="36"/>
        <end position="497"/>
    </location>
</feature>
<dbReference type="SUPFAM" id="SSF51445">
    <property type="entry name" value="(Trans)glycosidases"/>
    <property type="match status" value="1"/>
</dbReference>
<dbReference type="SMART" id="SM00642">
    <property type="entry name" value="Aamy"/>
    <property type="match status" value="1"/>
</dbReference>
<dbReference type="GO" id="GO:0005975">
    <property type="term" value="P:carbohydrate metabolic process"/>
    <property type="evidence" value="ECO:0007669"/>
    <property type="project" value="InterPro"/>
</dbReference>